<proteinExistence type="predicted"/>
<accession>A0A0E0GRU0</accession>
<evidence type="ECO:0000313" key="4">
    <source>
        <dbReference type="EnsemblPlants" id="ONIVA03G30840.1"/>
    </source>
</evidence>
<dbReference type="GO" id="GO:0010143">
    <property type="term" value="P:cutin biosynthetic process"/>
    <property type="evidence" value="ECO:0007669"/>
    <property type="project" value="TreeGrafter"/>
</dbReference>
<feature type="compositionally biased region" description="Polar residues" evidence="3">
    <location>
        <begin position="112"/>
        <end position="124"/>
    </location>
</feature>
<dbReference type="GO" id="GO:0090447">
    <property type="term" value="F:glycerol-3-phosphate 2-O-acyltransferase activity"/>
    <property type="evidence" value="ECO:0007669"/>
    <property type="project" value="TreeGrafter"/>
</dbReference>
<dbReference type="AlphaFoldDB" id="A0A0E0GRU0"/>
<dbReference type="HOGENOM" id="CLU_1565368_0_0_1"/>
<comment type="subcellular location">
    <subcellularLocation>
        <location evidence="1">Membrane</location>
    </subcellularLocation>
</comment>
<reference evidence="4" key="2">
    <citation type="submission" date="2018-04" db="EMBL/GenBank/DDBJ databases">
        <title>OnivRS2 (Oryza nivara Reference Sequence Version 2).</title>
        <authorList>
            <person name="Zhang J."/>
            <person name="Kudrna D."/>
            <person name="Lee S."/>
            <person name="Talag J."/>
            <person name="Rajasekar S."/>
            <person name="Welchert J."/>
            <person name="Hsing Y.-I."/>
            <person name="Wing R.A."/>
        </authorList>
    </citation>
    <scope>NUCLEOTIDE SEQUENCE [LARGE SCALE GENOMIC DNA]</scope>
    <source>
        <strain evidence="4">SL10</strain>
    </source>
</reference>
<dbReference type="GO" id="GO:0016020">
    <property type="term" value="C:membrane"/>
    <property type="evidence" value="ECO:0007669"/>
    <property type="project" value="UniProtKB-SubCell"/>
</dbReference>
<evidence type="ECO:0000256" key="3">
    <source>
        <dbReference type="SAM" id="MobiDB-lite"/>
    </source>
</evidence>
<dbReference type="PANTHER" id="PTHR15486">
    <property type="entry name" value="ANCIENT UBIQUITOUS PROTEIN"/>
    <property type="match status" value="1"/>
</dbReference>
<dbReference type="PANTHER" id="PTHR15486:SF54">
    <property type="entry name" value="GLYCEROL-3-PHOSPHATE ACYLTRANSFERASE 7"/>
    <property type="match status" value="1"/>
</dbReference>
<feature type="region of interest" description="Disordered" evidence="3">
    <location>
        <begin position="95"/>
        <end position="171"/>
    </location>
</feature>
<organism evidence="4">
    <name type="scientific">Oryza nivara</name>
    <name type="common">Indian wild rice</name>
    <name type="synonym">Oryza sativa f. spontanea</name>
    <dbReference type="NCBI Taxonomy" id="4536"/>
    <lineage>
        <taxon>Eukaryota</taxon>
        <taxon>Viridiplantae</taxon>
        <taxon>Streptophyta</taxon>
        <taxon>Embryophyta</taxon>
        <taxon>Tracheophyta</taxon>
        <taxon>Spermatophyta</taxon>
        <taxon>Magnoliopsida</taxon>
        <taxon>Liliopsida</taxon>
        <taxon>Poales</taxon>
        <taxon>Poaceae</taxon>
        <taxon>BOP clade</taxon>
        <taxon>Oryzoideae</taxon>
        <taxon>Oryzeae</taxon>
        <taxon>Oryzinae</taxon>
        <taxon>Oryza</taxon>
    </lineage>
</organism>
<evidence type="ECO:0000256" key="2">
    <source>
        <dbReference type="ARBA" id="ARBA00023136"/>
    </source>
</evidence>
<feature type="compositionally biased region" description="Basic and acidic residues" evidence="3">
    <location>
        <begin position="161"/>
        <end position="171"/>
    </location>
</feature>
<dbReference type="GO" id="GO:0016791">
    <property type="term" value="F:phosphatase activity"/>
    <property type="evidence" value="ECO:0007669"/>
    <property type="project" value="TreeGrafter"/>
</dbReference>
<dbReference type="STRING" id="4536.A0A0E0GRU0"/>
<reference evidence="4" key="1">
    <citation type="submission" date="2015-04" db="UniProtKB">
        <authorList>
            <consortium name="EnsemblPlants"/>
        </authorList>
    </citation>
    <scope>IDENTIFICATION</scope>
    <source>
        <strain evidence="4">SL10</strain>
    </source>
</reference>
<dbReference type="Proteomes" id="UP000006591">
    <property type="component" value="Chromosome 3"/>
</dbReference>
<protein>
    <submittedName>
        <fullName evidence="4">Uncharacterized protein</fullName>
    </submittedName>
</protein>
<dbReference type="Gramene" id="ONIVA03G30840.1">
    <property type="protein sequence ID" value="ONIVA03G30840.1"/>
    <property type="gene ID" value="ONIVA03G30840"/>
</dbReference>
<name>A0A0E0GRU0_ORYNI</name>
<sequence>MCSGVPELCLSSAEEHAQLRRIIFEEILSPIPMVWLTRDQDADACELPHSGVAVCPEGTTCREPFLLRFSALFTELGRSLHAYIEAAHEGEQPRTCAAGDEWLPTTGDGQRPSATGNDQRQPATSPRPHEAPTASNGWRRAAGDDERRITLSKGDVGGTGEPRELVQLHEA</sequence>
<keyword evidence="5" id="KW-1185">Reference proteome</keyword>
<evidence type="ECO:0000256" key="1">
    <source>
        <dbReference type="ARBA" id="ARBA00004370"/>
    </source>
</evidence>
<keyword evidence="2" id="KW-0472">Membrane</keyword>
<dbReference type="EnsemblPlants" id="ONIVA03G30840.1">
    <property type="protein sequence ID" value="ONIVA03G30840.1"/>
    <property type="gene ID" value="ONIVA03G30840"/>
</dbReference>
<evidence type="ECO:0000313" key="5">
    <source>
        <dbReference type="Proteomes" id="UP000006591"/>
    </source>
</evidence>